<evidence type="ECO:0000256" key="1">
    <source>
        <dbReference type="ARBA" id="ARBA00012528"/>
    </source>
</evidence>
<comment type="caution">
    <text evidence="5">The sequence shown here is derived from an EMBL/GenBank/DDBJ whole genome shotgun (WGS) entry which is preliminary data.</text>
</comment>
<dbReference type="RefSeq" id="WP_226751963.1">
    <property type="nucleotide sequence ID" value="NZ_JAEINI020000011.1"/>
</dbReference>
<accession>A0ABS8C7I4</accession>
<reference evidence="5 6" key="1">
    <citation type="submission" date="2021-10" db="EMBL/GenBank/DDBJ databases">
        <title>Alishewanella koreense sp. nov. isolated from seawater of southwestern coast in South Korea and the proposal for the reclassification of Rheinheimera perlucida and Rheinheimera tuosuensis as Arsukibacterium perlucida and Arsukibacterium tuosuensis.</title>
        <authorList>
            <person name="Kim K.H."/>
            <person name="Ruan W."/>
            <person name="Kim K.R."/>
            <person name="Baek J.H."/>
            <person name="Jeon C.O."/>
        </authorList>
    </citation>
    <scope>NUCLEOTIDE SEQUENCE [LARGE SCALE GENOMIC DNA]</scope>
    <source>
        <strain evidence="5 6">16-MA</strain>
    </source>
</reference>
<dbReference type="NCBIfam" id="TIGR00254">
    <property type="entry name" value="GGDEF"/>
    <property type="match status" value="1"/>
</dbReference>
<feature type="transmembrane region" description="Helical" evidence="3">
    <location>
        <begin position="6"/>
        <end position="25"/>
    </location>
</feature>
<keyword evidence="3" id="KW-1133">Transmembrane helix</keyword>
<evidence type="ECO:0000313" key="5">
    <source>
        <dbReference type="EMBL" id="MCB5227900.1"/>
    </source>
</evidence>
<dbReference type="Proteomes" id="UP000633814">
    <property type="component" value="Unassembled WGS sequence"/>
</dbReference>
<dbReference type="EMBL" id="JAEINI020000011">
    <property type="protein sequence ID" value="MCB5227900.1"/>
    <property type="molecule type" value="Genomic_DNA"/>
</dbReference>
<dbReference type="InterPro" id="IPR000160">
    <property type="entry name" value="GGDEF_dom"/>
</dbReference>
<dbReference type="SMART" id="SM00267">
    <property type="entry name" value="GGDEF"/>
    <property type="match status" value="1"/>
</dbReference>
<keyword evidence="3" id="KW-0472">Membrane</keyword>
<dbReference type="EC" id="2.7.7.65" evidence="1"/>
<protein>
    <recommendedName>
        <fullName evidence="1">diguanylate cyclase</fullName>
        <ecNumber evidence="1">2.7.7.65</ecNumber>
    </recommendedName>
</protein>
<dbReference type="InterPro" id="IPR050469">
    <property type="entry name" value="Diguanylate_Cyclase"/>
</dbReference>
<sequence length="390" mass="44602">MDILTLNYVNLFLGIAASFLLILLYKQNKQLFLLYWFFASSCLWINSTIGIFSRSGFDLPYWLNPAIPNTCYMGIYLFLLAGLYEQTQRKFKVGWLLAIVILTYAINLTELAQASSANRLLLNLPISIVLNVMALRLLIRQKNRELRAVYICFSMAFLFNIIQLCSRYILFSLDLSGIFTQHSSQIMIGLGYFAITAFSLLTFGSCLYLVYRQQHIALQHIADRDALTGVFNRWLLNEKLQTELQRSQRLKQCCSLVMLDIDHFKQVNDLYGHVAGDRVIAHIAYVAQSELRGYDSIFRYGGEEFLICLPNTDSQAALHIAERIRIQVEQSCAIDCPQAKATVSVGVSTYTDGEPDWQHLITQADNALYQAKKQGRNQTQHYQHLVTQDL</sequence>
<feature type="transmembrane region" description="Helical" evidence="3">
    <location>
        <begin position="120"/>
        <end position="139"/>
    </location>
</feature>
<organism evidence="5 6">
    <name type="scientific">Alishewanella maricola</name>
    <dbReference type="NCBI Taxonomy" id="2795740"/>
    <lineage>
        <taxon>Bacteria</taxon>
        <taxon>Pseudomonadati</taxon>
        <taxon>Pseudomonadota</taxon>
        <taxon>Gammaproteobacteria</taxon>
        <taxon>Alteromonadales</taxon>
        <taxon>Alteromonadaceae</taxon>
        <taxon>Alishewanella</taxon>
    </lineage>
</organism>
<dbReference type="CDD" id="cd01949">
    <property type="entry name" value="GGDEF"/>
    <property type="match status" value="1"/>
</dbReference>
<feature type="domain" description="GGDEF" evidence="4">
    <location>
        <begin position="252"/>
        <end position="384"/>
    </location>
</feature>
<dbReference type="PANTHER" id="PTHR45138">
    <property type="entry name" value="REGULATORY COMPONENTS OF SENSORY TRANSDUCTION SYSTEM"/>
    <property type="match status" value="1"/>
</dbReference>
<evidence type="ECO:0000313" key="6">
    <source>
        <dbReference type="Proteomes" id="UP000633814"/>
    </source>
</evidence>
<dbReference type="InterPro" id="IPR043128">
    <property type="entry name" value="Rev_trsase/Diguanyl_cyclase"/>
</dbReference>
<gene>
    <name evidence="5" type="ORF">JAO78_013865</name>
</gene>
<dbReference type="PROSITE" id="PS50887">
    <property type="entry name" value="GGDEF"/>
    <property type="match status" value="1"/>
</dbReference>
<dbReference type="Gene3D" id="3.30.70.270">
    <property type="match status" value="1"/>
</dbReference>
<feature type="transmembrane region" description="Helical" evidence="3">
    <location>
        <begin position="190"/>
        <end position="211"/>
    </location>
</feature>
<feature type="transmembrane region" description="Helical" evidence="3">
    <location>
        <begin position="93"/>
        <end position="114"/>
    </location>
</feature>
<keyword evidence="3" id="KW-0812">Transmembrane</keyword>
<evidence type="ECO:0000256" key="3">
    <source>
        <dbReference type="SAM" id="Phobius"/>
    </source>
</evidence>
<comment type="catalytic activity">
    <reaction evidence="2">
        <text>2 GTP = 3',3'-c-di-GMP + 2 diphosphate</text>
        <dbReference type="Rhea" id="RHEA:24898"/>
        <dbReference type="ChEBI" id="CHEBI:33019"/>
        <dbReference type="ChEBI" id="CHEBI:37565"/>
        <dbReference type="ChEBI" id="CHEBI:58805"/>
        <dbReference type="EC" id="2.7.7.65"/>
    </reaction>
</comment>
<feature type="transmembrane region" description="Helical" evidence="3">
    <location>
        <begin position="148"/>
        <end position="170"/>
    </location>
</feature>
<feature type="transmembrane region" description="Helical" evidence="3">
    <location>
        <begin position="59"/>
        <end position="81"/>
    </location>
</feature>
<proteinExistence type="predicted"/>
<feature type="transmembrane region" description="Helical" evidence="3">
    <location>
        <begin position="32"/>
        <end position="53"/>
    </location>
</feature>
<keyword evidence="6" id="KW-1185">Reference proteome</keyword>
<dbReference type="Pfam" id="PF00990">
    <property type="entry name" value="GGDEF"/>
    <property type="match status" value="1"/>
</dbReference>
<dbReference type="InterPro" id="IPR029787">
    <property type="entry name" value="Nucleotide_cyclase"/>
</dbReference>
<name>A0ABS8C7I4_9ALTE</name>
<dbReference type="PANTHER" id="PTHR45138:SF9">
    <property type="entry name" value="DIGUANYLATE CYCLASE DGCM-RELATED"/>
    <property type="match status" value="1"/>
</dbReference>
<dbReference type="SUPFAM" id="SSF55073">
    <property type="entry name" value="Nucleotide cyclase"/>
    <property type="match status" value="1"/>
</dbReference>
<evidence type="ECO:0000259" key="4">
    <source>
        <dbReference type="PROSITE" id="PS50887"/>
    </source>
</evidence>
<evidence type="ECO:0000256" key="2">
    <source>
        <dbReference type="ARBA" id="ARBA00034247"/>
    </source>
</evidence>